<keyword evidence="3" id="KW-0375">Hydrogen ion transport</keyword>
<keyword evidence="5" id="KW-0472">Membrane</keyword>
<reference evidence="8" key="1">
    <citation type="submission" date="2017-09" db="EMBL/GenBank/DDBJ databases">
        <title>Depth-based differentiation of microbial function through sediment-hosted aquifers and enrichment of novel symbionts in the deep terrestrial subsurface.</title>
        <authorList>
            <person name="Probst A.J."/>
            <person name="Ladd B."/>
            <person name="Jarett J.K."/>
            <person name="Geller-Mcgrath D.E."/>
            <person name="Sieber C.M.K."/>
            <person name="Emerson J.B."/>
            <person name="Anantharaman K."/>
            <person name="Thomas B.C."/>
            <person name="Malmstrom R."/>
            <person name="Stieglmeier M."/>
            <person name="Klingl A."/>
            <person name="Woyke T."/>
            <person name="Ryan C.M."/>
            <person name="Banfield J.F."/>
        </authorList>
    </citation>
    <scope>NUCLEOTIDE SEQUENCE [LARGE SCALE GENOMIC DNA]</scope>
</reference>
<evidence type="ECO:0000256" key="6">
    <source>
        <dbReference type="ARBA" id="ARBA00023310"/>
    </source>
</evidence>
<name>A0A2M8LIC3_9BACT</name>
<evidence type="ECO:0000256" key="4">
    <source>
        <dbReference type="ARBA" id="ARBA00023065"/>
    </source>
</evidence>
<dbReference type="GO" id="GO:0016020">
    <property type="term" value="C:membrane"/>
    <property type="evidence" value="ECO:0007669"/>
    <property type="project" value="UniProtKB-SubCell"/>
</dbReference>
<evidence type="ECO:0000256" key="3">
    <source>
        <dbReference type="ARBA" id="ARBA00022781"/>
    </source>
</evidence>
<dbReference type="Pfam" id="PF00213">
    <property type="entry name" value="OSCP"/>
    <property type="match status" value="1"/>
</dbReference>
<comment type="caution">
    <text evidence="7">The sequence shown here is derived from an EMBL/GenBank/DDBJ whole genome shotgun (WGS) entry which is preliminary data.</text>
</comment>
<proteinExistence type="predicted"/>
<dbReference type="GO" id="GO:0046933">
    <property type="term" value="F:proton-transporting ATP synthase activity, rotational mechanism"/>
    <property type="evidence" value="ECO:0007669"/>
    <property type="project" value="InterPro"/>
</dbReference>
<gene>
    <name evidence="7" type="ORF">COV05_01060</name>
</gene>
<evidence type="ECO:0000256" key="2">
    <source>
        <dbReference type="ARBA" id="ARBA00022448"/>
    </source>
</evidence>
<evidence type="ECO:0000313" key="7">
    <source>
        <dbReference type="EMBL" id="PJE77185.1"/>
    </source>
</evidence>
<organism evidence="7 8">
    <name type="scientific">Candidatus Uhrbacteria bacterium CG10_big_fil_rev_8_21_14_0_10_48_16</name>
    <dbReference type="NCBI Taxonomy" id="1975038"/>
    <lineage>
        <taxon>Bacteria</taxon>
        <taxon>Candidatus Uhriibacteriota</taxon>
    </lineage>
</organism>
<dbReference type="AlphaFoldDB" id="A0A2M8LIC3"/>
<keyword evidence="4" id="KW-0406">Ion transport</keyword>
<dbReference type="PRINTS" id="PR00125">
    <property type="entry name" value="ATPASEDELTA"/>
</dbReference>
<evidence type="ECO:0000256" key="1">
    <source>
        <dbReference type="ARBA" id="ARBA00004370"/>
    </source>
</evidence>
<keyword evidence="2" id="KW-0813">Transport</keyword>
<comment type="subcellular location">
    <subcellularLocation>
        <location evidence="1">Membrane</location>
    </subcellularLocation>
</comment>
<keyword evidence="6" id="KW-0066">ATP synthesis</keyword>
<protein>
    <submittedName>
        <fullName evidence="7">Uncharacterized protein</fullName>
    </submittedName>
</protein>
<evidence type="ECO:0000313" key="8">
    <source>
        <dbReference type="Proteomes" id="UP000231436"/>
    </source>
</evidence>
<dbReference type="Proteomes" id="UP000231436">
    <property type="component" value="Unassembled WGS sequence"/>
</dbReference>
<dbReference type="InterPro" id="IPR000711">
    <property type="entry name" value="ATPase_OSCP/dsu"/>
</dbReference>
<dbReference type="EMBL" id="PFEU01000006">
    <property type="protein sequence ID" value="PJE77185.1"/>
    <property type="molecule type" value="Genomic_DNA"/>
</dbReference>
<sequence length="128" mass="14154">MKRSEKQLAQAFVKALDGATVLQVEKTAKDLIELLASRNELHRVRGVIEAIESVWKEVYGASTVTIETAYPITNILRKKLQSLASGADIKEKVRPEIIGGAKLRIDETIIDGSIEGHLAHLNHAFRNV</sequence>
<accession>A0A2M8LIC3</accession>
<evidence type="ECO:0000256" key="5">
    <source>
        <dbReference type="ARBA" id="ARBA00023136"/>
    </source>
</evidence>